<dbReference type="EMBL" id="LAZR01049626">
    <property type="protein sequence ID" value="KKK89207.1"/>
    <property type="molecule type" value="Genomic_DNA"/>
</dbReference>
<name>A0A0F8Z5Z3_9ZZZZ</name>
<accession>A0A0F8Z5Z3</accession>
<gene>
    <name evidence="1" type="ORF">LCGC14_2735410</name>
</gene>
<organism evidence="1">
    <name type="scientific">marine sediment metagenome</name>
    <dbReference type="NCBI Taxonomy" id="412755"/>
    <lineage>
        <taxon>unclassified sequences</taxon>
        <taxon>metagenomes</taxon>
        <taxon>ecological metagenomes</taxon>
    </lineage>
</organism>
<sequence length="44" mass="4649">MGLIDRLTATDETKIGAHGFSAALFLLAKGKLTRNSEGISEITT</sequence>
<reference evidence="1" key="1">
    <citation type="journal article" date="2015" name="Nature">
        <title>Complex archaea that bridge the gap between prokaryotes and eukaryotes.</title>
        <authorList>
            <person name="Spang A."/>
            <person name="Saw J.H."/>
            <person name="Jorgensen S.L."/>
            <person name="Zaremba-Niedzwiedzka K."/>
            <person name="Martijn J."/>
            <person name="Lind A.E."/>
            <person name="van Eijk R."/>
            <person name="Schleper C."/>
            <person name="Guy L."/>
            <person name="Ettema T.J."/>
        </authorList>
    </citation>
    <scope>NUCLEOTIDE SEQUENCE</scope>
</reference>
<dbReference type="AlphaFoldDB" id="A0A0F8Z5Z3"/>
<protein>
    <submittedName>
        <fullName evidence="1">Uncharacterized protein</fullName>
    </submittedName>
</protein>
<evidence type="ECO:0000313" key="1">
    <source>
        <dbReference type="EMBL" id="KKK89207.1"/>
    </source>
</evidence>
<proteinExistence type="predicted"/>
<comment type="caution">
    <text evidence="1">The sequence shown here is derived from an EMBL/GenBank/DDBJ whole genome shotgun (WGS) entry which is preliminary data.</text>
</comment>